<evidence type="ECO:0000313" key="2">
    <source>
        <dbReference type="EMBL" id="KFE67933.1"/>
    </source>
</evidence>
<dbReference type="EMBL" id="JMCB01000006">
    <property type="protein sequence ID" value="KFE67933.1"/>
    <property type="molecule type" value="Genomic_DNA"/>
</dbReference>
<dbReference type="AlphaFoldDB" id="A0A085WJS0"/>
<keyword evidence="1" id="KW-0472">Membrane</keyword>
<keyword evidence="1" id="KW-1133">Transmembrane helix</keyword>
<keyword evidence="3" id="KW-1185">Reference proteome</keyword>
<protein>
    <submittedName>
        <fullName evidence="2">Uncharacterized protein</fullName>
    </submittedName>
</protein>
<dbReference type="Proteomes" id="UP000028725">
    <property type="component" value="Unassembled WGS sequence"/>
</dbReference>
<organism evidence="2 3">
    <name type="scientific">Hyalangium minutum</name>
    <dbReference type="NCBI Taxonomy" id="394096"/>
    <lineage>
        <taxon>Bacteria</taxon>
        <taxon>Pseudomonadati</taxon>
        <taxon>Myxococcota</taxon>
        <taxon>Myxococcia</taxon>
        <taxon>Myxococcales</taxon>
        <taxon>Cystobacterineae</taxon>
        <taxon>Archangiaceae</taxon>
        <taxon>Hyalangium</taxon>
    </lineage>
</organism>
<accession>A0A085WJS0</accession>
<feature type="transmembrane region" description="Helical" evidence="1">
    <location>
        <begin position="71"/>
        <end position="93"/>
    </location>
</feature>
<evidence type="ECO:0000256" key="1">
    <source>
        <dbReference type="SAM" id="Phobius"/>
    </source>
</evidence>
<dbReference type="RefSeq" id="WP_044188291.1">
    <property type="nucleotide sequence ID" value="NZ_JMCB01000006.1"/>
</dbReference>
<gene>
    <name evidence="2" type="ORF">DB31_7170</name>
</gene>
<proteinExistence type="predicted"/>
<feature type="transmembrane region" description="Helical" evidence="1">
    <location>
        <begin position="12"/>
        <end position="32"/>
    </location>
</feature>
<reference evidence="2 3" key="1">
    <citation type="submission" date="2014-04" db="EMBL/GenBank/DDBJ databases">
        <title>Genome assembly of Hyalangium minutum DSM 14724.</title>
        <authorList>
            <person name="Sharma G."/>
            <person name="Subramanian S."/>
        </authorList>
    </citation>
    <scope>NUCLEOTIDE SEQUENCE [LARGE SCALE GENOMIC DNA]</scope>
    <source>
        <strain evidence="2 3">DSM 14724</strain>
    </source>
</reference>
<name>A0A085WJS0_9BACT</name>
<sequence length="110" mass="12609">MHRLYGLVRPLWTLATFEVVFVATFLASMKLVCGRIAEDWDYVRGFDSLTREIAIREAKCFDDHVLQKNLFWLQVLVSLFVGGLVAAGVFQLMKLKNWPKKPRAPGEAPR</sequence>
<evidence type="ECO:0000313" key="3">
    <source>
        <dbReference type="Proteomes" id="UP000028725"/>
    </source>
</evidence>
<dbReference type="STRING" id="394096.DB31_7170"/>
<keyword evidence="1" id="KW-0812">Transmembrane</keyword>
<comment type="caution">
    <text evidence="2">The sequence shown here is derived from an EMBL/GenBank/DDBJ whole genome shotgun (WGS) entry which is preliminary data.</text>
</comment>